<evidence type="ECO:0000313" key="1">
    <source>
        <dbReference type="EMBL" id="RDH93507.1"/>
    </source>
</evidence>
<organism evidence="1 2">
    <name type="scientific">endosymbiont of Lamellibrachia luymesi</name>
    <dbReference type="NCBI Taxonomy" id="2200907"/>
    <lineage>
        <taxon>Bacteria</taxon>
        <taxon>Pseudomonadati</taxon>
        <taxon>Pseudomonadota</taxon>
        <taxon>Gammaproteobacteria</taxon>
        <taxon>sulfur-oxidizing symbionts</taxon>
    </lineage>
</organism>
<dbReference type="EMBL" id="QFXD01000006">
    <property type="protein sequence ID" value="RDH93507.1"/>
    <property type="molecule type" value="Genomic_DNA"/>
</dbReference>
<name>A0A370E3Q4_9GAMM</name>
<proteinExistence type="predicted"/>
<protein>
    <submittedName>
        <fullName evidence="1">Uncharacterized protein</fullName>
    </submittedName>
</protein>
<gene>
    <name evidence="1" type="ORF">DIZ79_00440</name>
</gene>
<dbReference type="PROSITE" id="PS50890">
    <property type="entry name" value="PUA"/>
    <property type="match status" value="1"/>
</dbReference>
<sequence length="88" mass="9379">MLLQCDNCGFSELVCVHGKARLAGNGRSLVKRRNAVHGRRQAHPEGVPVVSRSRVAALGKGIAIPCALRLAAKHHGNAVSVIITLKEH</sequence>
<evidence type="ECO:0000313" key="2">
    <source>
        <dbReference type="Proteomes" id="UP000255508"/>
    </source>
</evidence>
<accession>A0A370E3Q4</accession>
<dbReference type="AlphaFoldDB" id="A0A370E3Q4"/>
<reference evidence="1 2" key="1">
    <citation type="journal article" date="2018" name="ISME J.">
        <title>Endosymbiont genomes yield clues of tubeworm success.</title>
        <authorList>
            <person name="Li Y."/>
            <person name="Liles M.R."/>
            <person name="Halanych K.M."/>
        </authorList>
    </citation>
    <scope>NUCLEOTIDE SEQUENCE [LARGE SCALE GENOMIC DNA]</scope>
    <source>
        <strain evidence="1">A1422</strain>
    </source>
</reference>
<comment type="caution">
    <text evidence="1">The sequence shown here is derived from an EMBL/GenBank/DDBJ whole genome shotgun (WGS) entry which is preliminary data.</text>
</comment>
<dbReference type="Proteomes" id="UP000255508">
    <property type="component" value="Unassembled WGS sequence"/>
</dbReference>